<dbReference type="PROSITE" id="PS00061">
    <property type="entry name" value="ADH_SHORT"/>
    <property type="match status" value="1"/>
</dbReference>
<dbReference type="GO" id="GO:0003858">
    <property type="term" value="F:3-hydroxybutyrate dehydrogenase activity"/>
    <property type="evidence" value="ECO:0007669"/>
    <property type="project" value="UniProtKB-EC"/>
</dbReference>
<dbReference type="EMBL" id="CP041742">
    <property type="protein sequence ID" value="QDQ72752.1"/>
    <property type="molecule type" value="Genomic_DNA"/>
</dbReference>
<dbReference type="Gene3D" id="3.40.50.720">
    <property type="entry name" value="NAD(P)-binding Rossmann-like Domain"/>
    <property type="match status" value="1"/>
</dbReference>
<dbReference type="InterPro" id="IPR036291">
    <property type="entry name" value="NAD(P)-bd_dom_sf"/>
</dbReference>
<dbReference type="EC" id="1.1.1.30" evidence="3"/>
<dbReference type="FunFam" id="3.40.50.720:FF:000084">
    <property type="entry name" value="Short-chain dehydrogenase reductase"/>
    <property type="match status" value="1"/>
</dbReference>
<sequence>MTTPRCILITGAASGIGAGIATELAAAGHHLVVTDVNLDAAESVAASIRTAGGSAEALALDVTSDDSVAAALAAVSHPVDVLVNNAGLQHVAPLEEFPIAKWDFLVQVMLVGVARLTRAVLPGMRERGFGRIVNIGSIHSLVASPYKSAYVAAKHGLLGFSKVLALETAGTDITINTICPTYVKTPLVDKQIADQARTRGIPEAQVVSEVMLKPMPKGVFITFEELAGITAFLMSPAARNITGHSIDVDGGWTVQ</sequence>
<comment type="similarity">
    <text evidence="1 2">Belongs to the short-chain dehydrogenases/reductases (SDR) family.</text>
</comment>
<dbReference type="Pfam" id="PF00106">
    <property type="entry name" value="adh_short"/>
    <property type="match status" value="1"/>
</dbReference>
<proteinExistence type="inferred from homology"/>
<evidence type="ECO:0000313" key="4">
    <source>
        <dbReference type="Proteomes" id="UP000315891"/>
    </source>
</evidence>
<protein>
    <submittedName>
        <fullName evidence="3">3-hydroxybutyrate dehydrogenase</fullName>
        <ecNumber evidence="3">1.1.1.30</ecNumber>
    </submittedName>
</protein>
<reference evidence="3 4" key="1">
    <citation type="submission" date="2019-07" db="EMBL/GenBank/DDBJ databases">
        <title>Lysobacter weifangensis sp. nov., isolated from bensulfuron-methyl contaminated farmland soil.</title>
        <authorList>
            <person name="Zhao H."/>
        </authorList>
    </citation>
    <scope>NUCLEOTIDE SEQUENCE [LARGE SCALE GENOMIC DNA]</scope>
    <source>
        <strain evidence="3 4">CC-Bw-6</strain>
    </source>
</reference>
<dbReference type="NCBIfam" id="NF009093">
    <property type="entry name" value="PRK12429.1"/>
    <property type="match status" value="1"/>
</dbReference>
<accession>A0A516V2K0</accession>
<evidence type="ECO:0000256" key="1">
    <source>
        <dbReference type="ARBA" id="ARBA00006484"/>
    </source>
</evidence>
<dbReference type="PANTHER" id="PTHR42879">
    <property type="entry name" value="3-OXOACYL-(ACYL-CARRIER-PROTEIN) REDUCTASE"/>
    <property type="match status" value="1"/>
</dbReference>
<dbReference type="PRINTS" id="PR00081">
    <property type="entry name" value="GDHRDH"/>
</dbReference>
<dbReference type="InterPro" id="IPR050259">
    <property type="entry name" value="SDR"/>
</dbReference>
<dbReference type="OrthoDB" id="9786435at2"/>
<name>A0A516V2K0_9GAMM</name>
<gene>
    <name evidence="3" type="ORF">FNZ56_02115</name>
</gene>
<dbReference type="GO" id="GO:0032787">
    <property type="term" value="P:monocarboxylic acid metabolic process"/>
    <property type="evidence" value="ECO:0007669"/>
    <property type="project" value="UniProtKB-ARBA"/>
</dbReference>
<dbReference type="InterPro" id="IPR020904">
    <property type="entry name" value="Sc_DH/Rdtase_CS"/>
</dbReference>
<dbReference type="PRINTS" id="PR00080">
    <property type="entry name" value="SDRFAMILY"/>
</dbReference>
<keyword evidence="3" id="KW-0560">Oxidoreductase</keyword>
<dbReference type="InterPro" id="IPR002347">
    <property type="entry name" value="SDR_fam"/>
</dbReference>
<dbReference type="Proteomes" id="UP000315891">
    <property type="component" value="Chromosome"/>
</dbReference>
<evidence type="ECO:0000256" key="2">
    <source>
        <dbReference type="RuleBase" id="RU000363"/>
    </source>
</evidence>
<evidence type="ECO:0000313" key="3">
    <source>
        <dbReference type="EMBL" id="QDQ72752.1"/>
    </source>
</evidence>
<organism evidence="3 4">
    <name type="scientific">Pseudoluteimonas lycopersici</name>
    <dbReference type="NCBI Taxonomy" id="1324796"/>
    <lineage>
        <taxon>Bacteria</taxon>
        <taxon>Pseudomonadati</taxon>
        <taxon>Pseudomonadota</taxon>
        <taxon>Gammaproteobacteria</taxon>
        <taxon>Lysobacterales</taxon>
        <taxon>Lysobacteraceae</taxon>
        <taxon>Pseudoluteimonas</taxon>
    </lineage>
</organism>
<dbReference type="PANTHER" id="PTHR42879:SF2">
    <property type="entry name" value="3-OXOACYL-[ACYL-CARRIER-PROTEIN] REDUCTASE FABG"/>
    <property type="match status" value="1"/>
</dbReference>
<dbReference type="NCBIfam" id="TIGR01963">
    <property type="entry name" value="PHB_DH"/>
    <property type="match status" value="1"/>
</dbReference>
<dbReference type="SUPFAM" id="SSF51735">
    <property type="entry name" value="NAD(P)-binding Rossmann-fold domains"/>
    <property type="match status" value="1"/>
</dbReference>
<keyword evidence="4" id="KW-1185">Reference proteome</keyword>
<dbReference type="AlphaFoldDB" id="A0A516V2K0"/>
<dbReference type="RefSeq" id="WP_143878267.1">
    <property type="nucleotide sequence ID" value="NZ_BAABLZ010000002.1"/>
</dbReference>
<dbReference type="InterPro" id="IPR011294">
    <property type="entry name" value="3-OHbutyrate_DH"/>
</dbReference>